<dbReference type="RefSeq" id="WP_236425536.1">
    <property type="nucleotide sequence ID" value="NZ_CAWQUS010000071.1"/>
</dbReference>
<evidence type="ECO:0000313" key="2">
    <source>
        <dbReference type="Proteomes" id="UP000814010"/>
    </source>
</evidence>
<protein>
    <submittedName>
        <fullName evidence="1">Uncharacterized protein</fullName>
    </submittedName>
</protein>
<dbReference type="AlphaFoldDB" id="A0A9Q4A5I6"/>
<gene>
    <name evidence="1" type="ORF">GIV53_14980</name>
</gene>
<organism evidence="1 2">
    <name type="scientific">Pseudomonas syringae</name>
    <dbReference type="NCBI Taxonomy" id="317"/>
    <lineage>
        <taxon>Bacteria</taxon>
        <taxon>Pseudomonadati</taxon>
        <taxon>Pseudomonadota</taxon>
        <taxon>Gammaproteobacteria</taxon>
        <taxon>Pseudomonadales</taxon>
        <taxon>Pseudomonadaceae</taxon>
        <taxon>Pseudomonas</taxon>
    </lineage>
</organism>
<dbReference type="Proteomes" id="UP000814010">
    <property type="component" value="Unassembled WGS sequence"/>
</dbReference>
<reference evidence="1" key="1">
    <citation type="submission" date="2019-11" db="EMBL/GenBank/DDBJ databases">
        <title>Epiphytic Pseudomonas syringae from cherry orchards.</title>
        <authorList>
            <person name="Hulin M.T."/>
        </authorList>
    </citation>
    <scope>NUCLEOTIDE SEQUENCE</scope>
    <source>
        <strain evidence="1">PA-2-5E</strain>
    </source>
</reference>
<sequence length="104" mass="10758">MRRLAGMGLTGGCDVFEGASCCDVQVVAGLGLAGKEVDVVRSVDAYVATGNDRGRKVFDVGGHGRFTTAGDDLVVLAAVGFGQQVDVVADLKTGQRKLENNLTD</sequence>
<evidence type="ECO:0000313" key="1">
    <source>
        <dbReference type="EMBL" id="MCF5630589.1"/>
    </source>
</evidence>
<comment type="caution">
    <text evidence="1">The sequence shown here is derived from an EMBL/GenBank/DDBJ whole genome shotgun (WGS) entry which is preliminary data.</text>
</comment>
<accession>A0A9Q4A5I6</accession>
<name>A0A9Q4A5I6_PSESX</name>
<proteinExistence type="predicted"/>
<dbReference type="EMBL" id="WKAE01000157">
    <property type="protein sequence ID" value="MCF5630589.1"/>
    <property type="molecule type" value="Genomic_DNA"/>
</dbReference>